<dbReference type="Pfam" id="PF05028">
    <property type="entry name" value="PARG_cat_C"/>
    <property type="match status" value="1"/>
</dbReference>
<evidence type="ECO:0000256" key="3">
    <source>
        <dbReference type="ARBA" id="ARBA00022801"/>
    </source>
</evidence>
<evidence type="ECO:0000256" key="4">
    <source>
        <dbReference type="PIRSR" id="PIRSR607724-1"/>
    </source>
</evidence>
<comment type="similarity">
    <text evidence="1">Belongs to the poly(ADP-ribose) glycohydrolase family.</text>
</comment>
<evidence type="ECO:0000313" key="8">
    <source>
        <dbReference type="Proteomes" id="UP000504603"/>
    </source>
</evidence>
<dbReference type="GO" id="GO:0006282">
    <property type="term" value="P:regulation of DNA repair"/>
    <property type="evidence" value="ECO:0007669"/>
    <property type="project" value="InterPro"/>
</dbReference>
<organism evidence="8 9">
    <name type="scientific">Momordica charantia</name>
    <name type="common">Bitter gourd</name>
    <name type="synonym">Balsam pear</name>
    <dbReference type="NCBI Taxonomy" id="3673"/>
    <lineage>
        <taxon>Eukaryota</taxon>
        <taxon>Viridiplantae</taxon>
        <taxon>Streptophyta</taxon>
        <taxon>Embryophyta</taxon>
        <taxon>Tracheophyta</taxon>
        <taxon>Spermatophyta</taxon>
        <taxon>Magnoliopsida</taxon>
        <taxon>eudicotyledons</taxon>
        <taxon>Gunneridae</taxon>
        <taxon>Pentapetalae</taxon>
        <taxon>rosids</taxon>
        <taxon>fabids</taxon>
        <taxon>Cucurbitales</taxon>
        <taxon>Cucurbitaceae</taxon>
        <taxon>Momordiceae</taxon>
        <taxon>Momordica</taxon>
    </lineage>
</organism>
<feature type="binding site" evidence="5">
    <location>
        <position position="287"/>
    </location>
    <ligand>
        <name>substrate</name>
    </ligand>
</feature>
<gene>
    <name evidence="9" type="primary">LOC111021818</name>
</gene>
<dbReference type="KEGG" id="mcha:111021818"/>
<evidence type="ECO:0000313" key="9">
    <source>
        <dbReference type="RefSeq" id="XP_022154591.1"/>
    </source>
</evidence>
<keyword evidence="3" id="KW-0378">Hydrolase</keyword>
<dbReference type="GO" id="GO:0004649">
    <property type="term" value="F:poly(ADP-ribose) glycohydrolase activity"/>
    <property type="evidence" value="ECO:0007669"/>
    <property type="project" value="UniProtKB-EC"/>
</dbReference>
<dbReference type="Proteomes" id="UP000504603">
    <property type="component" value="Unplaced"/>
</dbReference>
<feature type="active site" evidence="4">
    <location>
        <position position="289"/>
    </location>
</feature>
<feature type="binding site" evidence="5">
    <location>
        <position position="328"/>
    </location>
    <ligand>
        <name>substrate</name>
    </ligand>
</feature>
<dbReference type="RefSeq" id="XP_022154591.1">
    <property type="nucleotide sequence ID" value="XM_022298899.1"/>
</dbReference>
<evidence type="ECO:0000259" key="7">
    <source>
        <dbReference type="Pfam" id="PF20811"/>
    </source>
</evidence>
<dbReference type="GeneID" id="111021818"/>
<feature type="domain" description="PARG helical" evidence="7">
    <location>
        <begin position="86"/>
        <end position="221"/>
    </location>
</feature>
<dbReference type="GO" id="GO:1990966">
    <property type="term" value="P:ATP generation from poly-ADP-D-ribose"/>
    <property type="evidence" value="ECO:0007669"/>
    <property type="project" value="TreeGrafter"/>
</dbReference>
<dbReference type="OrthoDB" id="1937899at2759"/>
<keyword evidence="8" id="KW-1185">Reference proteome</keyword>
<dbReference type="GO" id="GO:0005737">
    <property type="term" value="C:cytoplasm"/>
    <property type="evidence" value="ECO:0007669"/>
    <property type="project" value="TreeGrafter"/>
</dbReference>
<name>A0A6J1DP67_MOMCH</name>
<evidence type="ECO:0000259" key="6">
    <source>
        <dbReference type="Pfam" id="PF05028"/>
    </source>
</evidence>
<dbReference type="InterPro" id="IPR007724">
    <property type="entry name" value="Poly_GlycHdrlase"/>
</dbReference>
<dbReference type="Pfam" id="PF20811">
    <property type="entry name" value="PARG_cat_N"/>
    <property type="match status" value="1"/>
</dbReference>
<dbReference type="InterPro" id="IPR046372">
    <property type="entry name" value="PARG_cat_C"/>
</dbReference>
<evidence type="ECO:0000256" key="5">
    <source>
        <dbReference type="PIRSR" id="PIRSR607724-2"/>
    </source>
</evidence>
<proteinExistence type="inferred from homology"/>
<feature type="active site" evidence="4">
    <location>
        <position position="288"/>
    </location>
</feature>
<dbReference type="GO" id="GO:0005975">
    <property type="term" value="P:carbohydrate metabolic process"/>
    <property type="evidence" value="ECO:0007669"/>
    <property type="project" value="InterPro"/>
</dbReference>
<feature type="domain" description="PARG catalytic Macro" evidence="6">
    <location>
        <begin position="239"/>
        <end position="497"/>
    </location>
</feature>
<dbReference type="PANTHER" id="PTHR12837">
    <property type="entry name" value="POLY ADP-RIBOSE GLYCOHYDROLASE"/>
    <property type="match status" value="1"/>
</dbReference>
<reference evidence="9" key="1">
    <citation type="submission" date="2025-08" db="UniProtKB">
        <authorList>
            <consortium name="RefSeq"/>
        </authorList>
    </citation>
    <scope>IDENTIFICATION</scope>
    <source>
        <strain evidence="9">OHB3-1</strain>
    </source>
</reference>
<dbReference type="AlphaFoldDB" id="A0A6J1DP67"/>
<feature type="active site" evidence="4">
    <location>
        <position position="270"/>
    </location>
</feature>
<dbReference type="GO" id="GO:0005634">
    <property type="term" value="C:nucleus"/>
    <property type="evidence" value="ECO:0007669"/>
    <property type="project" value="TreeGrafter"/>
</dbReference>
<accession>A0A6J1DP67</accession>
<dbReference type="PANTHER" id="PTHR12837:SF0">
    <property type="entry name" value="POLY(ADP-RIBOSE) GLYCOHYDROLASE"/>
    <property type="match status" value="1"/>
</dbReference>
<dbReference type="GO" id="GO:0009225">
    <property type="term" value="P:nucleotide-sugar metabolic process"/>
    <property type="evidence" value="ECO:0007669"/>
    <property type="project" value="TreeGrafter"/>
</dbReference>
<evidence type="ECO:0000256" key="1">
    <source>
        <dbReference type="ARBA" id="ARBA00009545"/>
    </source>
</evidence>
<feature type="binding site" evidence="5">
    <location>
        <position position="273"/>
    </location>
    <ligand>
        <name>substrate</name>
    </ligand>
</feature>
<dbReference type="EC" id="3.2.1.143" evidence="2"/>
<protein>
    <recommendedName>
        <fullName evidence="2">poly(ADP-ribose) glycohydrolase</fullName>
        <ecNumber evidence="2">3.2.1.143</ecNumber>
    </recommendedName>
</protein>
<dbReference type="InterPro" id="IPR048362">
    <property type="entry name" value="PARG_helical"/>
</dbReference>
<evidence type="ECO:0000256" key="2">
    <source>
        <dbReference type="ARBA" id="ARBA00012255"/>
    </source>
</evidence>
<sequence length="553" mass="62382">MESREDLNSILPFLPLVLRSSNLFWPSQVVETLNSMAAGPDQSGLTTGDALFHSISAIRNSLSLTNQPLASSAHHGYSLFFDKLMPETESMQWFGEVIPALGNLLLRLPSLLENHYQIADQLDNKGSGNFQTGLRLLASQVAGTVYLSQELTGALLACAFFCLFPVIDRGSQNLPTINFDYLFAILYHRHSKMQENKIRCIIHYFRRICSNIPRGFVSFERKVLPLNNCSELFCYPKVNFWINSTIPLCQFKVKDSGLIEDQTFGALEVDFANEYIGGGALHSGCVQEEIRFMINPELIIGMLFLPAMADNEAIEIVGAERFSDYTGYASNFCFSGNHVDKQEMDSLGRRKTLITAIDALCSPGMRQYKLEFLLRLLPEFNREINKAFCGFFDQSKCKQYERLFLGSEEDITDHKDPSRNNLVVHETSSDTRENYVGRSLTPEYSDHKDDIGIATGNWGCGAFGGDPHVKSIIQWLAASQALRPFILYYTFGIESMQSLEKVSEWILAHKWTVGDLWSMLVEYCSQISRGQTHAVFFDWLLPASSKTNLCCFS</sequence>